<dbReference type="Proteomes" id="UP000002009">
    <property type="component" value="Chromosome 7"/>
</dbReference>
<keyword evidence="3" id="KW-1185">Reference proteome</keyword>
<comment type="subcellular location">
    <subcellularLocation>
        <location evidence="1">Cytoplasm</location>
        <location evidence="1">Cytoskeleton</location>
        <location evidence="1">Cilium axoneme</location>
    </subcellularLocation>
</comment>
<dbReference type="Gene3D" id="3.80.10.10">
    <property type="entry name" value="Ribonuclease Inhibitor"/>
    <property type="match status" value="1"/>
</dbReference>
<sequence length="331" mass="36712">MSAHASFLTDRLLLSIVRDDGAFANVQRVCLAGCNRLTDSAVCRLLDVCGENLECLELSDCTLISTSTIEHAARVCRSRKDGKSCLVFLDLAGCSNVDTLDALRLTETNFEALREIRLMGTSRLNGRVPQDEFVELARELEARRARWRDGIGRRREDAVRRAEADDSPGTDVGNTVTAEDMMNMIDPSASCIDCACGDASRGEEIEPWILEGRENVPAWVTTCCIQPALCVVDLPKRVKHWKTKLDIWEEGTAPIAACDHAMVMQGNMNDPGHQHQLNLLPGCGHVLCVDCEQRSRVHMVRRHLDNEYVYPCPLCGMDMPNPGGFEITLNP</sequence>
<protein>
    <submittedName>
        <fullName evidence="2">Uncharacterized protein</fullName>
    </submittedName>
</protein>
<evidence type="ECO:0000256" key="1">
    <source>
        <dbReference type="ARBA" id="ARBA00004430"/>
    </source>
</evidence>
<dbReference type="KEGG" id="mis:MICPUN_50916"/>
<dbReference type="OrthoDB" id="550575at2759"/>
<dbReference type="EMBL" id="CP001328">
    <property type="protein sequence ID" value="ACO64780.1"/>
    <property type="molecule type" value="Genomic_DNA"/>
</dbReference>
<organism evidence="2 3">
    <name type="scientific">Micromonas commoda (strain RCC299 / NOUM17 / CCMP2709)</name>
    <name type="common">Picoplanktonic green alga</name>
    <dbReference type="NCBI Taxonomy" id="296587"/>
    <lineage>
        <taxon>Eukaryota</taxon>
        <taxon>Viridiplantae</taxon>
        <taxon>Chlorophyta</taxon>
        <taxon>Mamiellophyceae</taxon>
        <taxon>Mamiellales</taxon>
        <taxon>Mamiellaceae</taxon>
        <taxon>Micromonas</taxon>
    </lineage>
</organism>
<name>C1EA19_MICCC</name>
<dbReference type="AlphaFoldDB" id="C1EA19"/>
<accession>C1EA19</accession>
<gene>
    <name evidence="2" type="ORF">MICPUN_50916</name>
</gene>
<dbReference type="RefSeq" id="XP_002503522.1">
    <property type="nucleotide sequence ID" value="XM_002503476.1"/>
</dbReference>
<dbReference type="InterPro" id="IPR032675">
    <property type="entry name" value="LRR_dom_sf"/>
</dbReference>
<reference evidence="2 3" key="1">
    <citation type="journal article" date="2009" name="Science">
        <title>Green evolution and dynamic adaptations revealed by genomes of the marine picoeukaryotes Micromonas.</title>
        <authorList>
            <person name="Worden A.Z."/>
            <person name="Lee J.H."/>
            <person name="Mock T."/>
            <person name="Rouze P."/>
            <person name="Simmons M.P."/>
            <person name="Aerts A.L."/>
            <person name="Allen A.E."/>
            <person name="Cuvelier M.L."/>
            <person name="Derelle E."/>
            <person name="Everett M.V."/>
            <person name="Foulon E."/>
            <person name="Grimwood J."/>
            <person name="Gundlach H."/>
            <person name="Henrissat B."/>
            <person name="Napoli C."/>
            <person name="McDonald S.M."/>
            <person name="Parker M.S."/>
            <person name="Rombauts S."/>
            <person name="Salamov A."/>
            <person name="Von Dassow P."/>
            <person name="Badger J.H."/>
            <person name="Coutinho P.M."/>
            <person name="Demir E."/>
            <person name="Dubchak I."/>
            <person name="Gentemann C."/>
            <person name="Eikrem W."/>
            <person name="Gready J.E."/>
            <person name="John U."/>
            <person name="Lanier W."/>
            <person name="Lindquist E.A."/>
            <person name="Lucas S."/>
            <person name="Mayer K.F."/>
            <person name="Moreau H."/>
            <person name="Not F."/>
            <person name="Otillar R."/>
            <person name="Panaud O."/>
            <person name="Pangilinan J."/>
            <person name="Paulsen I."/>
            <person name="Piegu B."/>
            <person name="Poliakov A."/>
            <person name="Robbens S."/>
            <person name="Schmutz J."/>
            <person name="Toulza E."/>
            <person name="Wyss T."/>
            <person name="Zelensky A."/>
            <person name="Zhou K."/>
            <person name="Armbrust E.V."/>
            <person name="Bhattacharya D."/>
            <person name="Goodenough U.W."/>
            <person name="Van de Peer Y."/>
            <person name="Grigoriev I.V."/>
        </authorList>
    </citation>
    <scope>NUCLEOTIDE SEQUENCE [LARGE SCALE GENOMIC DNA]</scope>
    <source>
        <strain evidence="3">RCC299 / NOUM17</strain>
    </source>
</reference>
<dbReference type="SUPFAM" id="SSF52047">
    <property type="entry name" value="RNI-like"/>
    <property type="match status" value="1"/>
</dbReference>
<dbReference type="STRING" id="296587.C1EA19"/>
<evidence type="ECO:0000313" key="3">
    <source>
        <dbReference type="Proteomes" id="UP000002009"/>
    </source>
</evidence>
<dbReference type="InParanoid" id="C1EA19"/>
<evidence type="ECO:0000313" key="2">
    <source>
        <dbReference type="EMBL" id="ACO64780.1"/>
    </source>
</evidence>
<dbReference type="GO" id="GO:0005930">
    <property type="term" value="C:axoneme"/>
    <property type="evidence" value="ECO:0007669"/>
    <property type="project" value="UniProtKB-SubCell"/>
</dbReference>
<dbReference type="GeneID" id="8244813"/>
<proteinExistence type="predicted"/>